<gene>
    <name evidence="2" type="ORF">LX73_0124</name>
</gene>
<comment type="caution">
    <text evidence="2">The sequence shown here is derived from an EMBL/GenBank/DDBJ whole genome shotgun (WGS) entry which is preliminary data.</text>
</comment>
<dbReference type="Pfam" id="PF04324">
    <property type="entry name" value="Fer2_BFD"/>
    <property type="match status" value="1"/>
</dbReference>
<dbReference type="AlphaFoldDB" id="A0A5D3YL13"/>
<keyword evidence="3" id="KW-1185">Reference proteome</keyword>
<organism evidence="2 3">
    <name type="scientific">Fodinibius salinus</name>
    <dbReference type="NCBI Taxonomy" id="860790"/>
    <lineage>
        <taxon>Bacteria</taxon>
        <taxon>Pseudomonadati</taxon>
        <taxon>Balneolota</taxon>
        <taxon>Balneolia</taxon>
        <taxon>Balneolales</taxon>
        <taxon>Balneolaceae</taxon>
        <taxon>Fodinibius</taxon>
    </lineage>
</organism>
<dbReference type="InterPro" id="IPR007419">
    <property type="entry name" value="BFD-like_2Fe2S-bd_dom"/>
</dbReference>
<protein>
    <submittedName>
        <fullName evidence="2">BFD-like [2Fe-2S] binding domain-containing protein</fullName>
    </submittedName>
</protein>
<evidence type="ECO:0000313" key="2">
    <source>
        <dbReference type="EMBL" id="TYP94835.1"/>
    </source>
</evidence>
<evidence type="ECO:0000313" key="3">
    <source>
        <dbReference type="Proteomes" id="UP000324595"/>
    </source>
</evidence>
<dbReference type="Gene3D" id="1.10.10.1100">
    <property type="entry name" value="BFD-like [2Fe-2S]-binding domain"/>
    <property type="match status" value="1"/>
</dbReference>
<reference evidence="2 3" key="1">
    <citation type="submission" date="2019-07" db="EMBL/GenBank/DDBJ databases">
        <title>Genomic Encyclopedia of Archaeal and Bacterial Type Strains, Phase II (KMG-II): from individual species to whole genera.</title>
        <authorList>
            <person name="Goeker M."/>
        </authorList>
    </citation>
    <scope>NUCLEOTIDE SEQUENCE [LARGE SCALE GENOMIC DNA]</scope>
    <source>
        <strain evidence="2 3">DSM 21935</strain>
    </source>
</reference>
<dbReference type="EMBL" id="VNHY01000001">
    <property type="protein sequence ID" value="TYP94835.1"/>
    <property type="molecule type" value="Genomic_DNA"/>
</dbReference>
<proteinExistence type="predicted"/>
<sequence>MSSQKVTKCICHDQSFETIKEYAREKNLSTIDGLQKHDFCSNGCQLCSPYVEALLETGQTEFLPGEPFGK</sequence>
<dbReference type="OrthoDB" id="1495269at2"/>
<name>A0A5D3YL13_9BACT</name>
<evidence type="ECO:0000259" key="1">
    <source>
        <dbReference type="Pfam" id="PF04324"/>
    </source>
</evidence>
<dbReference type="Proteomes" id="UP000324595">
    <property type="component" value="Unassembled WGS sequence"/>
</dbReference>
<dbReference type="RefSeq" id="WP_148897531.1">
    <property type="nucleotide sequence ID" value="NZ_VNHY01000001.1"/>
</dbReference>
<dbReference type="InterPro" id="IPR041854">
    <property type="entry name" value="BFD-like_2Fe2S-bd_dom_sf"/>
</dbReference>
<feature type="domain" description="BFD-like [2Fe-2S]-binding" evidence="1">
    <location>
        <begin position="9"/>
        <end position="56"/>
    </location>
</feature>
<accession>A0A5D3YL13</accession>